<reference evidence="3" key="1">
    <citation type="submission" date="2025-08" db="UniProtKB">
        <authorList>
            <consortium name="Ensembl"/>
        </authorList>
    </citation>
    <scope>IDENTIFICATION</scope>
</reference>
<feature type="compositionally biased region" description="Polar residues" evidence="2">
    <location>
        <begin position="268"/>
        <end position="280"/>
    </location>
</feature>
<keyword evidence="4" id="KW-1185">Reference proteome</keyword>
<dbReference type="STRING" id="205130.ENSMAMP00000033761"/>
<evidence type="ECO:0000313" key="4">
    <source>
        <dbReference type="Proteomes" id="UP000261640"/>
    </source>
</evidence>
<feature type="compositionally biased region" description="Low complexity" evidence="2">
    <location>
        <begin position="307"/>
        <end position="318"/>
    </location>
</feature>
<proteinExistence type="inferred from homology"/>
<sequence>MQQCTPSWTWHTRPPSCPSHPPSSTSSCVTPAKPDTQESKPHRIENGNASSQIFGDSYLPPGLGYTNRYIPYSVAENMSLQRLNIPGKGSVYPKPVLFGSSSFYPPHIAPKQTAPYGVHPYPSSQETPAAPMLSHPGFDAKDQLENKSTSQDEPCNAQLCKNQERVDADSSCKTKRDQNTSQTIKASGKILTSARDDVVCIDLVADETDEDLSTNKQSSFSTRTEDFSKHGSSGCNHIPERDPWLPKAVPPSQAVDVPTYGNSFPRGPSSQHLSNPTKGSFNRKPAGVTTELPDNREILCESPSPPSEASALTSTSSCGDRNEDRIDPLADEEVGPSCCNSQNSSLTNRITNSSTYVGVRFERVTTELHGDSSKLGREQRALQVREGGQDFFTPP</sequence>
<dbReference type="GO" id="GO:0003714">
    <property type="term" value="F:transcription corepressor activity"/>
    <property type="evidence" value="ECO:0007669"/>
    <property type="project" value="TreeGrafter"/>
</dbReference>
<dbReference type="InterPro" id="IPR047144">
    <property type="entry name" value="BCOR-like"/>
</dbReference>
<evidence type="ECO:0000256" key="2">
    <source>
        <dbReference type="SAM" id="MobiDB-lite"/>
    </source>
</evidence>
<feature type="region of interest" description="Disordered" evidence="2">
    <location>
        <begin position="1"/>
        <end position="56"/>
    </location>
</feature>
<reference evidence="3" key="2">
    <citation type="submission" date="2025-09" db="UniProtKB">
        <authorList>
            <consortium name="Ensembl"/>
        </authorList>
    </citation>
    <scope>IDENTIFICATION</scope>
</reference>
<feature type="region of interest" description="Disordered" evidence="2">
    <location>
        <begin position="209"/>
        <end position="340"/>
    </location>
</feature>
<name>A0A3Q3NCW4_9TELE</name>
<dbReference type="PANTHER" id="PTHR24117:SF8">
    <property type="entry name" value="BCL-6 COREPRESSOR"/>
    <property type="match status" value="1"/>
</dbReference>
<protein>
    <recommendedName>
        <fullName evidence="5">BCL6 corepressor</fullName>
    </recommendedName>
</protein>
<feature type="compositionally biased region" description="Low complexity" evidence="2">
    <location>
        <begin position="22"/>
        <end position="31"/>
    </location>
</feature>
<feature type="region of interest" description="Disordered" evidence="2">
    <location>
        <begin position="120"/>
        <end position="155"/>
    </location>
</feature>
<evidence type="ECO:0008006" key="5">
    <source>
        <dbReference type="Google" id="ProtNLM"/>
    </source>
</evidence>
<accession>A0A3Q3NCW4</accession>
<dbReference type="Proteomes" id="UP000261640">
    <property type="component" value="Unplaced"/>
</dbReference>
<organism evidence="3 4">
    <name type="scientific">Mastacembelus armatus</name>
    <name type="common">zig-zag eel</name>
    <dbReference type="NCBI Taxonomy" id="205130"/>
    <lineage>
        <taxon>Eukaryota</taxon>
        <taxon>Metazoa</taxon>
        <taxon>Chordata</taxon>
        <taxon>Craniata</taxon>
        <taxon>Vertebrata</taxon>
        <taxon>Euteleostomi</taxon>
        <taxon>Actinopterygii</taxon>
        <taxon>Neopterygii</taxon>
        <taxon>Teleostei</taxon>
        <taxon>Neoteleostei</taxon>
        <taxon>Acanthomorphata</taxon>
        <taxon>Anabantaria</taxon>
        <taxon>Synbranchiformes</taxon>
        <taxon>Mastacembelidae</taxon>
        <taxon>Mastacembelus</taxon>
    </lineage>
</organism>
<dbReference type="InParanoid" id="A0A3Q3NCW4"/>
<dbReference type="AlphaFoldDB" id="A0A3Q3NCW4"/>
<comment type="similarity">
    <text evidence="1">Belongs to the BCOR family.</text>
</comment>
<evidence type="ECO:0000313" key="3">
    <source>
        <dbReference type="Ensembl" id="ENSMAMP00000033761.2"/>
    </source>
</evidence>
<dbReference type="GO" id="GO:0005634">
    <property type="term" value="C:nucleus"/>
    <property type="evidence" value="ECO:0007669"/>
    <property type="project" value="TreeGrafter"/>
</dbReference>
<dbReference type="Ensembl" id="ENSMAMT00000034625.2">
    <property type="protein sequence ID" value="ENSMAMP00000033761.2"/>
    <property type="gene ID" value="ENSMAMG00000022700.2"/>
</dbReference>
<feature type="compositionally biased region" description="Polar residues" evidence="2">
    <location>
        <begin position="1"/>
        <end position="10"/>
    </location>
</feature>
<dbReference type="GeneTree" id="ENSGT01030000235020"/>
<evidence type="ECO:0000256" key="1">
    <source>
        <dbReference type="ARBA" id="ARBA00034703"/>
    </source>
</evidence>
<dbReference type="PANTHER" id="PTHR24117">
    <property type="entry name" value="AGAP007537-PB"/>
    <property type="match status" value="1"/>
</dbReference>
<feature type="compositionally biased region" description="Basic and acidic residues" evidence="2">
    <location>
        <begin position="35"/>
        <end position="45"/>
    </location>
</feature>
<dbReference type="GO" id="GO:0000122">
    <property type="term" value="P:negative regulation of transcription by RNA polymerase II"/>
    <property type="evidence" value="ECO:0007669"/>
    <property type="project" value="TreeGrafter"/>
</dbReference>